<dbReference type="EMBL" id="AP022870">
    <property type="protein sequence ID" value="BCB73617.1"/>
    <property type="molecule type" value="Genomic_DNA"/>
</dbReference>
<keyword evidence="3" id="KW-1185">Reference proteome</keyword>
<gene>
    <name evidence="2" type="ORF">Pflav_000270</name>
</gene>
<evidence type="ECO:0000313" key="2">
    <source>
        <dbReference type="EMBL" id="BCB73617.1"/>
    </source>
</evidence>
<accession>A0A6F8XII7</accession>
<name>A0A6F8XII7_9ACTN</name>
<feature type="compositionally biased region" description="Basic and acidic residues" evidence="1">
    <location>
        <begin position="7"/>
        <end position="48"/>
    </location>
</feature>
<reference evidence="2 3" key="1">
    <citation type="submission" date="2020-03" db="EMBL/GenBank/DDBJ databases">
        <title>Whole genome shotgun sequence of Phytohabitans flavus NBRC 107702.</title>
        <authorList>
            <person name="Komaki H."/>
            <person name="Tamura T."/>
        </authorList>
    </citation>
    <scope>NUCLEOTIDE SEQUENCE [LARGE SCALE GENOMIC DNA]</scope>
    <source>
        <strain evidence="2 3">NBRC 107702</strain>
    </source>
</reference>
<protein>
    <submittedName>
        <fullName evidence="2">Uncharacterized protein</fullName>
    </submittedName>
</protein>
<proteinExistence type="predicted"/>
<reference evidence="2 3" key="2">
    <citation type="submission" date="2020-03" db="EMBL/GenBank/DDBJ databases">
        <authorList>
            <person name="Ichikawa N."/>
            <person name="Kimura A."/>
            <person name="Kitahashi Y."/>
            <person name="Uohara A."/>
        </authorList>
    </citation>
    <scope>NUCLEOTIDE SEQUENCE [LARGE SCALE GENOMIC DNA]</scope>
    <source>
        <strain evidence="2 3">NBRC 107702</strain>
    </source>
</reference>
<sequence length="101" mass="11145">MLTWQGSDKDLTLHGDDKDMTRHVNSKDPTRHVNSKDPTLHVHNKDLLKANASPRSWPSSSRRHHLMGAGRVPGHKGPRSAEQPAALPPGRARSGGCRYGR</sequence>
<dbReference type="KEGG" id="pfla:Pflav_000270"/>
<feature type="region of interest" description="Disordered" evidence="1">
    <location>
        <begin position="1"/>
        <end position="101"/>
    </location>
</feature>
<evidence type="ECO:0000256" key="1">
    <source>
        <dbReference type="SAM" id="MobiDB-lite"/>
    </source>
</evidence>
<evidence type="ECO:0000313" key="3">
    <source>
        <dbReference type="Proteomes" id="UP000502508"/>
    </source>
</evidence>
<organism evidence="2 3">
    <name type="scientific">Phytohabitans flavus</name>
    <dbReference type="NCBI Taxonomy" id="1076124"/>
    <lineage>
        <taxon>Bacteria</taxon>
        <taxon>Bacillati</taxon>
        <taxon>Actinomycetota</taxon>
        <taxon>Actinomycetes</taxon>
        <taxon>Micromonosporales</taxon>
        <taxon>Micromonosporaceae</taxon>
    </lineage>
</organism>
<dbReference type="Proteomes" id="UP000502508">
    <property type="component" value="Chromosome"/>
</dbReference>
<dbReference type="AlphaFoldDB" id="A0A6F8XII7"/>